<comment type="caution">
    <text evidence="2">The sequence shown here is derived from an EMBL/GenBank/DDBJ whole genome shotgun (WGS) entry which is preliminary data.</text>
</comment>
<evidence type="ECO:0000256" key="1">
    <source>
        <dbReference type="SAM" id="MobiDB-lite"/>
    </source>
</evidence>
<organism evidence="2 3">
    <name type="scientific">Corchorus capsularis</name>
    <name type="common">Jute</name>
    <dbReference type="NCBI Taxonomy" id="210143"/>
    <lineage>
        <taxon>Eukaryota</taxon>
        <taxon>Viridiplantae</taxon>
        <taxon>Streptophyta</taxon>
        <taxon>Embryophyta</taxon>
        <taxon>Tracheophyta</taxon>
        <taxon>Spermatophyta</taxon>
        <taxon>Magnoliopsida</taxon>
        <taxon>eudicotyledons</taxon>
        <taxon>Gunneridae</taxon>
        <taxon>Pentapetalae</taxon>
        <taxon>rosids</taxon>
        <taxon>malvids</taxon>
        <taxon>Malvales</taxon>
        <taxon>Malvaceae</taxon>
        <taxon>Grewioideae</taxon>
        <taxon>Apeibeae</taxon>
        <taxon>Corchorus</taxon>
    </lineage>
</organism>
<name>A0A1R3ISY1_COCAP</name>
<accession>A0A1R3ISY1</accession>
<evidence type="ECO:0000313" key="2">
    <source>
        <dbReference type="EMBL" id="OMO85630.1"/>
    </source>
</evidence>
<feature type="region of interest" description="Disordered" evidence="1">
    <location>
        <begin position="1"/>
        <end position="68"/>
    </location>
</feature>
<protein>
    <submittedName>
        <fullName evidence="2">Uncharacterized protein</fullName>
    </submittedName>
</protein>
<dbReference type="Gramene" id="OMO85630">
    <property type="protein sequence ID" value="OMO85630"/>
    <property type="gene ID" value="CCACVL1_10077"/>
</dbReference>
<dbReference type="Proteomes" id="UP000188268">
    <property type="component" value="Unassembled WGS sequence"/>
</dbReference>
<gene>
    <name evidence="2" type="ORF">CCACVL1_10077</name>
</gene>
<feature type="compositionally biased region" description="Polar residues" evidence="1">
    <location>
        <begin position="1"/>
        <end position="12"/>
    </location>
</feature>
<keyword evidence="3" id="KW-1185">Reference proteome</keyword>
<dbReference type="AlphaFoldDB" id="A0A1R3ISY1"/>
<sequence>MSDEITSPSSSYALVADTPEGDPPEGHSLVADTPEGDTPEGHHVLDQTPRWRRHPHPIRPVVPSTNVNDHQLEMVSSPSDHKPISTELIDT</sequence>
<evidence type="ECO:0000313" key="3">
    <source>
        <dbReference type="Proteomes" id="UP000188268"/>
    </source>
</evidence>
<reference evidence="2 3" key="1">
    <citation type="submission" date="2013-09" db="EMBL/GenBank/DDBJ databases">
        <title>Corchorus capsularis genome sequencing.</title>
        <authorList>
            <person name="Alam M."/>
            <person name="Haque M.S."/>
            <person name="Islam M.S."/>
            <person name="Emdad E.M."/>
            <person name="Islam M.M."/>
            <person name="Ahmed B."/>
            <person name="Halim A."/>
            <person name="Hossen Q.M.M."/>
            <person name="Hossain M.Z."/>
            <person name="Ahmed R."/>
            <person name="Khan M.M."/>
            <person name="Islam R."/>
            <person name="Rashid M.M."/>
            <person name="Khan S.A."/>
            <person name="Rahman M.S."/>
            <person name="Alam M."/>
        </authorList>
    </citation>
    <scope>NUCLEOTIDE SEQUENCE [LARGE SCALE GENOMIC DNA]</scope>
    <source>
        <strain evidence="3">cv. CVL-1</strain>
        <tissue evidence="2">Whole seedling</tissue>
    </source>
</reference>
<dbReference type="EMBL" id="AWWV01009576">
    <property type="protein sequence ID" value="OMO85630.1"/>
    <property type="molecule type" value="Genomic_DNA"/>
</dbReference>
<proteinExistence type="predicted"/>